<dbReference type="InterPro" id="IPR036047">
    <property type="entry name" value="F-box-like_dom_sf"/>
</dbReference>
<reference evidence="2" key="2">
    <citation type="submission" date="2015-01" db="EMBL/GenBank/DDBJ databases">
        <title>Evolutionary Origins and Diversification of the Mycorrhizal Mutualists.</title>
        <authorList>
            <consortium name="DOE Joint Genome Institute"/>
            <consortium name="Mycorrhizal Genomics Consortium"/>
            <person name="Kohler A."/>
            <person name="Kuo A."/>
            <person name="Nagy L.G."/>
            <person name="Floudas D."/>
            <person name="Copeland A."/>
            <person name="Barry K.W."/>
            <person name="Cichocki N."/>
            <person name="Veneault-Fourrey C."/>
            <person name="LaButti K."/>
            <person name="Lindquist E.A."/>
            <person name="Lipzen A."/>
            <person name="Lundell T."/>
            <person name="Morin E."/>
            <person name="Murat C."/>
            <person name="Riley R."/>
            <person name="Ohm R."/>
            <person name="Sun H."/>
            <person name="Tunlid A."/>
            <person name="Henrissat B."/>
            <person name="Grigoriev I.V."/>
            <person name="Hibbett D.S."/>
            <person name="Martin F."/>
        </authorList>
    </citation>
    <scope>NUCLEOTIDE SEQUENCE [LARGE SCALE GENOMIC DNA]</scope>
    <source>
        <strain evidence="2">MAFF 305830</strain>
    </source>
</reference>
<dbReference type="Proteomes" id="UP000054097">
    <property type="component" value="Unassembled WGS sequence"/>
</dbReference>
<dbReference type="AlphaFoldDB" id="A0A0C2WPX6"/>
<accession>A0A0C2WPX6</accession>
<reference evidence="1 2" key="1">
    <citation type="submission" date="2014-04" db="EMBL/GenBank/DDBJ databases">
        <authorList>
            <consortium name="DOE Joint Genome Institute"/>
            <person name="Kuo A."/>
            <person name="Zuccaro A."/>
            <person name="Kohler A."/>
            <person name="Nagy L.G."/>
            <person name="Floudas D."/>
            <person name="Copeland A."/>
            <person name="Barry K.W."/>
            <person name="Cichocki N."/>
            <person name="Veneault-Fourrey C."/>
            <person name="LaButti K."/>
            <person name="Lindquist E.A."/>
            <person name="Lipzen A."/>
            <person name="Lundell T."/>
            <person name="Morin E."/>
            <person name="Murat C."/>
            <person name="Sun H."/>
            <person name="Tunlid A."/>
            <person name="Henrissat B."/>
            <person name="Grigoriev I.V."/>
            <person name="Hibbett D.S."/>
            <person name="Martin F."/>
            <person name="Nordberg H.P."/>
            <person name="Cantor M.N."/>
            <person name="Hua S.X."/>
        </authorList>
    </citation>
    <scope>NUCLEOTIDE SEQUENCE [LARGE SCALE GENOMIC DNA]</scope>
    <source>
        <strain evidence="1 2">MAFF 305830</strain>
    </source>
</reference>
<organism evidence="1 2">
    <name type="scientific">Serendipita vermifera MAFF 305830</name>
    <dbReference type="NCBI Taxonomy" id="933852"/>
    <lineage>
        <taxon>Eukaryota</taxon>
        <taxon>Fungi</taxon>
        <taxon>Dikarya</taxon>
        <taxon>Basidiomycota</taxon>
        <taxon>Agaricomycotina</taxon>
        <taxon>Agaricomycetes</taxon>
        <taxon>Sebacinales</taxon>
        <taxon>Serendipitaceae</taxon>
        <taxon>Serendipita</taxon>
    </lineage>
</organism>
<sequence>MERNLNLSLVCKPWHHIVVSDPRLWSNIIIRFNTDLTNLRFLWRQVDISLSRSKQLPLDIEINLRDIPIYQKYIRGGHSDPLSFTEHNNIAPTTIRRLLGQDREHVYRWRSFCLICLLSDNRVAAADVWKALEGKYDALTRLHIALFQHSATANISFPILSSCATNQPVRPMEILINPSKLSWISFLSSEMTIAFLRMAATTTFSALSTLRIGISSRGGISDVPLHFPQLSKLTLFTSLSGVVIPPLLDAPDLTDMDILWRRDGNINFLPSHIFAKLKALRFSLERSQRNEGGYQYIREPLRVALPLATSLEKLKIAAEPTLPEQLTDLVRELRGDGHPLARLQEITLENTTLLDGKTHQTIVIIDVAAQ</sequence>
<gene>
    <name evidence="1" type="ORF">M408DRAFT_145057</name>
</gene>
<evidence type="ECO:0000313" key="2">
    <source>
        <dbReference type="Proteomes" id="UP000054097"/>
    </source>
</evidence>
<dbReference type="EMBL" id="KN824294">
    <property type="protein sequence ID" value="KIM28258.1"/>
    <property type="molecule type" value="Genomic_DNA"/>
</dbReference>
<protein>
    <recommendedName>
        <fullName evidence="3">F-box domain-containing protein</fullName>
    </recommendedName>
</protein>
<proteinExistence type="predicted"/>
<keyword evidence="2" id="KW-1185">Reference proteome</keyword>
<dbReference type="SUPFAM" id="SSF81383">
    <property type="entry name" value="F-box domain"/>
    <property type="match status" value="1"/>
</dbReference>
<evidence type="ECO:0000313" key="1">
    <source>
        <dbReference type="EMBL" id="KIM28258.1"/>
    </source>
</evidence>
<evidence type="ECO:0008006" key="3">
    <source>
        <dbReference type="Google" id="ProtNLM"/>
    </source>
</evidence>
<dbReference type="HOGENOM" id="CLU_649184_0_0_1"/>
<name>A0A0C2WPX6_SERVB</name>